<keyword evidence="2" id="KW-1185">Reference proteome</keyword>
<gene>
    <name evidence="1" type="ORF">HKK74_01810</name>
</gene>
<name>A0ABR7LHA8_9ACTN</name>
<comment type="caution">
    <text evidence="1">The sequence shown here is derived from an EMBL/GenBank/DDBJ whole genome shotgun (WGS) entry which is preliminary data.</text>
</comment>
<reference evidence="1 2" key="1">
    <citation type="submission" date="2020-06" db="EMBL/GenBank/DDBJ databases">
        <title>Actinomadura xiongansis sp. nov., isolated from soil of Baiyangdian.</title>
        <authorList>
            <person name="Zhang X."/>
        </authorList>
    </citation>
    <scope>NUCLEOTIDE SEQUENCE [LARGE SCALE GENOMIC DNA]</scope>
    <source>
        <strain evidence="1 2">HBUM206468</strain>
    </source>
</reference>
<protein>
    <submittedName>
        <fullName evidence="1">Uncharacterized protein</fullName>
    </submittedName>
</protein>
<evidence type="ECO:0000313" key="1">
    <source>
        <dbReference type="EMBL" id="MBC6464239.1"/>
    </source>
</evidence>
<accession>A0ABR7LHA8</accession>
<sequence>MTAATGGHALDSGWPDRSPLDIKIEQLQDEHPEYDFWLSRDQRLVVATRNDGAVGVDRTLVEDDIPSMRVRLERQAEQLERRGDVPTIAGRTF</sequence>
<dbReference type="Proteomes" id="UP000805614">
    <property type="component" value="Unassembled WGS sequence"/>
</dbReference>
<evidence type="ECO:0000313" key="2">
    <source>
        <dbReference type="Proteomes" id="UP000805614"/>
    </source>
</evidence>
<dbReference type="EMBL" id="JABVEC010000001">
    <property type="protein sequence ID" value="MBC6464239.1"/>
    <property type="molecule type" value="Genomic_DNA"/>
</dbReference>
<dbReference type="RefSeq" id="WP_187241171.1">
    <property type="nucleotide sequence ID" value="NZ_BAAAOK010000011.1"/>
</dbReference>
<proteinExistence type="predicted"/>
<organism evidence="1 2">
    <name type="scientific">Actinomadura alba</name>
    <dbReference type="NCBI Taxonomy" id="406431"/>
    <lineage>
        <taxon>Bacteria</taxon>
        <taxon>Bacillati</taxon>
        <taxon>Actinomycetota</taxon>
        <taxon>Actinomycetes</taxon>
        <taxon>Streptosporangiales</taxon>
        <taxon>Thermomonosporaceae</taxon>
        <taxon>Actinomadura</taxon>
    </lineage>
</organism>